<sequence length="242" mass="26260">MVAMILGGICLVYFVMLLSVGMDFSVIWLLVGGFLSASGALHHFGKWHLPKSAALAAGGILGVCLLIFAGVEGLIMTGMFAKGKPELDYLVILGAQVRGTVPSRALRKRLDTALAYLEENPGTIAVVSGGRGPGEDITEAEVMKEYLLLHGIDEKRILVETDSTTTSENLDYTGKLIDREKKVGLVTNNFHIYRALKMAKKQGYTNVSGLAAPSDPLYQIHYLVREFFAMIKAVARGDISLR</sequence>
<evidence type="ECO:0000256" key="1">
    <source>
        <dbReference type="SAM" id="Phobius"/>
    </source>
</evidence>
<feature type="transmembrane region" description="Helical" evidence="1">
    <location>
        <begin position="12"/>
        <end position="35"/>
    </location>
</feature>
<dbReference type="InterPro" id="IPR003848">
    <property type="entry name" value="DUF218"/>
</dbReference>
<keyword evidence="1" id="KW-1133">Transmembrane helix</keyword>
<accession>A0AAE3DRJ6</accession>
<dbReference type="InterPro" id="IPR014729">
    <property type="entry name" value="Rossmann-like_a/b/a_fold"/>
</dbReference>
<dbReference type="GO" id="GO:0043164">
    <property type="term" value="P:Gram-negative-bacterium-type cell wall biogenesis"/>
    <property type="evidence" value="ECO:0007669"/>
    <property type="project" value="TreeGrafter"/>
</dbReference>
<comment type="caution">
    <text evidence="3">The sequence shown here is derived from an EMBL/GenBank/DDBJ whole genome shotgun (WGS) entry which is preliminary data.</text>
</comment>
<evidence type="ECO:0000313" key="3">
    <source>
        <dbReference type="EMBL" id="MCC2189034.1"/>
    </source>
</evidence>
<evidence type="ECO:0000313" key="4">
    <source>
        <dbReference type="Proteomes" id="UP001197875"/>
    </source>
</evidence>
<dbReference type="AlphaFoldDB" id="A0AAE3DRJ6"/>
<name>A0AAE3DRJ6_9FIRM</name>
<keyword evidence="4" id="KW-1185">Reference proteome</keyword>
<protein>
    <submittedName>
        <fullName evidence="3">YdcF family protein</fullName>
    </submittedName>
</protein>
<keyword evidence="1" id="KW-0812">Transmembrane</keyword>
<dbReference type="PANTHER" id="PTHR30336:SF4">
    <property type="entry name" value="ENVELOPE BIOGENESIS FACTOR ELYC"/>
    <property type="match status" value="1"/>
</dbReference>
<dbReference type="RefSeq" id="WP_227614480.1">
    <property type="nucleotide sequence ID" value="NZ_JAJEPR010000005.1"/>
</dbReference>
<dbReference type="PANTHER" id="PTHR30336">
    <property type="entry name" value="INNER MEMBRANE PROTEIN, PROBABLE PERMEASE"/>
    <property type="match status" value="1"/>
</dbReference>
<feature type="transmembrane region" description="Helical" evidence="1">
    <location>
        <begin position="55"/>
        <end position="75"/>
    </location>
</feature>
<evidence type="ECO:0000259" key="2">
    <source>
        <dbReference type="Pfam" id="PF02698"/>
    </source>
</evidence>
<dbReference type="CDD" id="cd06259">
    <property type="entry name" value="YdcF-like"/>
    <property type="match status" value="1"/>
</dbReference>
<dbReference type="Pfam" id="PF02698">
    <property type="entry name" value="DUF218"/>
    <property type="match status" value="1"/>
</dbReference>
<dbReference type="GO" id="GO:0005886">
    <property type="term" value="C:plasma membrane"/>
    <property type="evidence" value="ECO:0007669"/>
    <property type="project" value="TreeGrafter"/>
</dbReference>
<dbReference type="Proteomes" id="UP001197875">
    <property type="component" value="Unassembled WGS sequence"/>
</dbReference>
<gene>
    <name evidence="3" type="ORF">LKD71_04225</name>
</gene>
<dbReference type="GO" id="GO:0000270">
    <property type="term" value="P:peptidoglycan metabolic process"/>
    <property type="evidence" value="ECO:0007669"/>
    <property type="project" value="TreeGrafter"/>
</dbReference>
<reference evidence="3 4" key="1">
    <citation type="submission" date="2021-10" db="EMBL/GenBank/DDBJ databases">
        <title>Anaerobic single-cell dispensing facilitates the cultivation of human gut bacteria.</title>
        <authorList>
            <person name="Afrizal A."/>
        </authorList>
    </citation>
    <scope>NUCLEOTIDE SEQUENCE [LARGE SCALE GENOMIC DNA]</scope>
    <source>
        <strain evidence="3 4">CLA-AA-H277</strain>
    </source>
</reference>
<feature type="domain" description="DUF218" evidence="2">
    <location>
        <begin position="88"/>
        <end position="228"/>
    </location>
</feature>
<dbReference type="EMBL" id="JAJEPR010000005">
    <property type="protein sequence ID" value="MCC2189034.1"/>
    <property type="molecule type" value="Genomic_DNA"/>
</dbReference>
<dbReference type="InterPro" id="IPR051599">
    <property type="entry name" value="Cell_Envelope_Assoc"/>
</dbReference>
<proteinExistence type="predicted"/>
<keyword evidence="1" id="KW-0472">Membrane</keyword>
<organism evidence="3 4">
    <name type="scientific">Fusicatenibacter faecihominis</name>
    <dbReference type="NCBI Taxonomy" id="2881276"/>
    <lineage>
        <taxon>Bacteria</taxon>
        <taxon>Bacillati</taxon>
        <taxon>Bacillota</taxon>
        <taxon>Clostridia</taxon>
        <taxon>Lachnospirales</taxon>
        <taxon>Lachnospiraceae</taxon>
        <taxon>Fusicatenibacter</taxon>
    </lineage>
</organism>
<dbReference type="Gene3D" id="3.40.50.620">
    <property type="entry name" value="HUPs"/>
    <property type="match status" value="1"/>
</dbReference>